<dbReference type="STRING" id="1302687.SAMN05444267_1002207"/>
<accession>A0A1M6R8K5</accession>
<feature type="signal peptide" evidence="1">
    <location>
        <begin position="1"/>
        <end position="26"/>
    </location>
</feature>
<feature type="chain" id="PRO_5012183963" evidence="1">
    <location>
        <begin position="27"/>
        <end position="198"/>
    </location>
</feature>
<keyword evidence="3" id="KW-1185">Reference proteome</keyword>
<name>A0A1M6R8K5_9FLAO</name>
<evidence type="ECO:0000313" key="2">
    <source>
        <dbReference type="EMBL" id="SHK28658.1"/>
    </source>
</evidence>
<proteinExistence type="predicted"/>
<organism evidence="2 3">
    <name type="scientific">Chryseobacterium polytrichastri</name>
    <dbReference type="NCBI Taxonomy" id="1302687"/>
    <lineage>
        <taxon>Bacteria</taxon>
        <taxon>Pseudomonadati</taxon>
        <taxon>Bacteroidota</taxon>
        <taxon>Flavobacteriia</taxon>
        <taxon>Flavobacteriales</taxon>
        <taxon>Weeksellaceae</taxon>
        <taxon>Chryseobacterium group</taxon>
        <taxon>Chryseobacterium</taxon>
    </lineage>
</organism>
<dbReference type="OrthoDB" id="714084at2"/>
<dbReference type="AlphaFoldDB" id="A0A1M6R8K5"/>
<dbReference type="EMBL" id="FRAV01000002">
    <property type="protein sequence ID" value="SHK28658.1"/>
    <property type="molecule type" value="Genomic_DNA"/>
</dbReference>
<sequence length="198" mass="23285">MKNYMKPKLLLFFIFIFITCSSQSIADIHNIDTDLIITKIIESNRAKVQKNDANKIVQQFKKIERSLTTNTTPNEFEGLFVSMGVDGMPNFKLKKIITKDDYEYFLLQSQNTDPTEISDALKKKYNFDLLENVLGDREKEKRYEYYQFTKPYFSKDHQKAYIEVEYYSAGIYGDGMAYILEKINGEWVIVRGLNLWIT</sequence>
<gene>
    <name evidence="2" type="ORF">SAMN05444267_1002207</name>
</gene>
<evidence type="ECO:0000256" key="1">
    <source>
        <dbReference type="SAM" id="SignalP"/>
    </source>
</evidence>
<protein>
    <submittedName>
        <fullName evidence="2">Uncharacterized protein</fullName>
    </submittedName>
</protein>
<dbReference type="Proteomes" id="UP000184364">
    <property type="component" value="Unassembled WGS sequence"/>
</dbReference>
<keyword evidence="1" id="KW-0732">Signal</keyword>
<reference evidence="3" key="1">
    <citation type="submission" date="2016-11" db="EMBL/GenBank/DDBJ databases">
        <authorList>
            <person name="Varghese N."/>
            <person name="Submissions S."/>
        </authorList>
    </citation>
    <scope>NUCLEOTIDE SEQUENCE [LARGE SCALE GENOMIC DNA]</scope>
    <source>
        <strain evidence="3">DSM 26899</strain>
    </source>
</reference>
<evidence type="ECO:0000313" key="3">
    <source>
        <dbReference type="Proteomes" id="UP000184364"/>
    </source>
</evidence>